<evidence type="ECO:0000313" key="3">
    <source>
        <dbReference type="EMBL" id="MBU8866216.1"/>
    </source>
</evidence>
<dbReference type="Pfam" id="PF13559">
    <property type="entry name" value="DUF4129"/>
    <property type="match status" value="1"/>
</dbReference>
<organism evidence="3 4">
    <name type="scientific">Paenarthrobacter aromaticivorans</name>
    <dbReference type="NCBI Taxonomy" id="2849150"/>
    <lineage>
        <taxon>Bacteria</taxon>
        <taxon>Bacillati</taxon>
        <taxon>Actinomycetota</taxon>
        <taxon>Actinomycetes</taxon>
        <taxon>Micrococcales</taxon>
        <taxon>Micrococcaceae</taxon>
        <taxon>Paenarthrobacter</taxon>
    </lineage>
</organism>
<dbReference type="Proteomes" id="UP000824166">
    <property type="component" value="Unassembled WGS sequence"/>
</dbReference>
<feature type="domain" description="Protein-glutamine gamma-glutamyltransferase-like C-terminal" evidence="2">
    <location>
        <begin position="140"/>
        <end position="207"/>
    </location>
</feature>
<dbReference type="RefSeq" id="WP_216924036.1">
    <property type="nucleotide sequence ID" value="NZ_JAHOPC010000003.1"/>
</dbReference>
<keyword evidence="1" id="KW-0812">Transmembrane</keyword>
<evidence type="ECO:0000313" key="4">
    <source>
        <dbReference type="Proteomes" id="UP000824166"/>
    </source>
</evidence>
<evidence type="ECO:0000259" key="2">
    <source>
        <dbReference type="Pfam" id="PF13559"/>
    </source>
</evidence>
<proteinExistence type="predicted"/>
<reference evidence="3 4" key="1">
    <citation type="submission" date="2021-06" db="EMBL/GenBank/DDBJ databases">
        <authorList>
            <person name="Jeong J.W."/>
        </authorList>
    </citation>
    <scope>NUCLEOTIDE SEQUENCE [LARGE SCALE GENOMIC DNA]</scope>
    <source>
        <strain evidence="3 4">MMS21-TAE1-1</strain>
    </source>
</reference>
<comment type="caution">
    <text evidence="3">The sequence shown here is derived from an EMBL/GenBank/DDBJ whole genome shotgun (WGS) entry which is preliminary data.</text>
</comment>
<gene>
    <name evidence="3" type="ORF">KSW38_07940</name>
</gene>
<sequence length="230" mass="25338">MRETLGHSITALAGMEPPVTPDGAEARRWAEEELSKAQYAQARPSWLDQLWRDFLDWLNSLEGDGTSPESNFAVPVIIALAVVLIVVAIFVVRPRLNAKRKTSVSGMYGRDAAVDAATYRKRALAAADDGDWPTAVVDQFRALVRSAEERDVIEARAGRTADEAAGHLGLAFTPAQHRLVDAARLFDAVRYGEQAATRSDYDELRKLDMDLLALTPDFSDQEQQGFAVPR</sequence>
<accession>A0ABS6I394</accession>
<dbReference type="InterPro" id="IPR025403">
    <property type="entry name" value="TgpA-like_C"/>
</dbReference>
<keyword evidence="1" id="KW-1133">Transmembrane helix</keyword>
<evidence type="ECO:0000256" key="1">
    <source>
        <dbReference type="SAM" id="Phobius"/>
    </source>
</evidence>
<dbReference type="EMBL" id="JAHOPC010000003">
    <property type="protein sequence ID" value="MBU8866216.1"/>
    <property type="molecule type" value="Genomic_DNA"/>
</dbReference>
<name>A0ABS6I394_9MICC</name>
<keyword evidence="4" id="KW-1185">Reference proteome</keyword>
<feature type="transmembrane region" description="Helical" evidence="1">
    <location>
        <begin position="72"/>
        <end position="92"/>
    </location>
</feature>
<protein>
    <submittedName>
        <fullName evidence="3">DUF4129 domain-containing protein</fullName>
    </submittedName>
</protein>
<keyword evidence="1" id="KW-0472">Membrane</keyword>